<evidence type="ECO:0000259" key="2">
    <source>
        <dbReference type="Pfam" id="PF03732"/>
    </source>
</evidence>
<organism evidence="3 4">
    <name type="scientific">Actinidia rufa</name>
    <dbReference type="NCBI Taxonomy" id="165716"/>
    <lineage>
        <taxon>Eukaryota</taxon>
        <taxon>Viridiplantae</taxon>
        <taxon>Streptophyta</taxon>
        <taxon>Embryophyta</taxon>
        <taxon>Tracheophyta</taxon>
        <taxon>Spermatophyta</taxon>
        <taxon>Magnoliopsida</taxon>
        <taxon>eudicotyledons</taxon>
        <taxon>Gunneridae</taxon>
        <taxon>Pentapetalae</taxon>
        <taxon>asterids</taxon>
        <taxon>Ericales</taxon>
        <taxon>Actinidiaceae</taxon>
        <taxon>Actinidia</taxon>
    </lineage>
</organism>
<dbReference type="PANTHER" id="PTHR33223:SF10">
    <property type="entry name" value="AMINOTRANSFERASE-LIKE PLANT MOBILE DOMAIN-CONTAINING PROTEIN"/>
    <property type="match status" value="1"/>
</dbReference>
<dbReference type="Pfam" id="PF03732">
    <property type="entry name" value="Retrotrans_gag"/>
    <property type="match status" value="1"/>
</dbReference>
<name>A0A7J0GJS1_9ERIC</name>
<feature type="compositionally biased region" description="Basic residues" evidence="1">
    <location>
        <begin position="280"/>
        <end position="291"/>
    </location>
</feature>
<dbReference type="PANTHER" id="PTHR33223">
    <property type="entry name" value="CCHC-TYPE DOMAIN-CONTAINING PROTEIN"/>
    <property type="match status" value="1"/>
</dbReference>
<keyword evidence="4" id="KW-1185">Reference proteome</keyword>
<feature type="domain" description="Retrotransposon gag" evidence="2">
    <location>
        <begin position="155"/>
        <end position="242"/>
    </location>
</feature>
<evidence type="ECO:0000313" key="4">
    <source>
        <dbReference type="Proteomes" id="UP000585474"/>
    </source>
</evidence>
<protein>
    <recommendedName>
        <fullName evidence="2">Retrotransposon gag domain-containing protein</fullName>
    </recommendedName>
</protein>
<feature type="region of interest" description="Disordered" evidence="1">
    <location>
        <begin position="278"/>
        <end position="307"/>
    </location>
</feature>
<accession>A0A7J0GJS1</accession>
<evidence type="ECO:0000313" key="3">
    <source>
        <dbReference type="EMBL" id="GFZ11025.1"/>
    </source>
</evidence>
<reference evidence="3 4" key="1">
    <citation type="submission" date="2019-07" db="EMBL/GenBank/DDBJ databases">
        <title>De Novo Assembly of kiwifruit Actinidia rufa.</title>
        <authorList>
            <person name="Sugita-Konishi S."/>
            <person name="Sato K."/>
            <person name="Mori E."/>
            <person name="Abe Y."/>
            <person name="Kisaki G."/>
            <person name="Hamano K."/>
            <person name="Suezawa K."/>
            <person name="Otani M."/>
            <person name="Fukuda T."/>
            <person name="Manabe T."/>
            <person name="Gomi K."/>
            <person name="Tabuchi M."/>
            <person name="Akimitsu K."/>
            <person name="Kataoka I."/>
        </authorList>
    </citation>
    <scope>NUCLEOTIDE SEQUENCE [LARGE SCALE GENOMIC DNA]</scope>
    <source>
        <strain evidence="4">cv. Fuchu</strain>
    </source>
</reference>
<sequence length="425" mass="48352">MAEQMRIMNENNALLIQHLLRTIYHLFPHQFQKYNDPTTPIVRATILKMMEVLAKHGTGNFDCQALGICKKGAPFCRNPGHLVKLRRKGRSPRRDDQTDLPFTKRVMRTRVFSKFKLPTQLGVYEGKTYPMDHLNSYKNLMSLQGYFDEIMCQAFSDTLKGSARSWFRKLTPGTIDTFGNLSRLFVVTSCRVRQKNASHLFTIHQKETECLKDYVKWFNQAVLEVEDPSDKVVIMAMMERLRPGPLFDSLSKNVPETLSTLQSKADKYIAAEELAEAKQMRRGRHDKRKKPETRVSVASPQSSHRPGDLIKKGYLRKYVADRPLPGSPKRRYGDNRLISGDIQVIHRGFGLGGCSSSSRKRHARSASGQVEEEVYNLSSVAIDAHLPITFNNDDLRGDVKGDQKVARQCFISAMKAESPSKPSCQ</sequence>
<dbReference type="InterPro" id="IPR005162">
    <property type="entry name" value="Retrotrans_gag_dom"/>
</dbReference>
<dbReference type="Proteomes" id="UP000585474">
    <property type="component" value="Unassembled WGS sequence"/>
</dbReference>
<dbReference type="EMBL" id="BJWL01000022">
    <property type="protein sequence ID" value="GFZ11025.1"/>
    <property type="molecule type" value="Genomic_DNA"/>
</dbReference>
<gene>
    <name evidence="3" type="ORF">Acr_22g0004230</name>
</gene>
<dbReference type="AlphaFoldDB" id="A0A7J0GJS1"/>
<evidence type="ECO:0000256" key="1">
    <source>
        <dbReference type="SAM" id="MobiDB-lite"/>
    </source>
</evidence>
<comment type="caution">
    <text evidence="3">The sequence shown here is derived from an EMBL/GenBank/DDBJ whole genome shotgun (WGS) entry which is preliminary data.</text>
</comment>
<proteinExistence type="predicted"/>